<accession>A0A388M4G5</accession>
<dbReference type="Proteomes" id="UP000265515">
    <property type="component" value="Unassembled WGS sequence"/>
</dbReference>
<gene>
    <name evidence="3" type="ORF">CBR_g49227</name>
</gene>
<dbReference type="GO" id="GO:0046983">
    <property type="term" value="F:protein dimerization activity"/>
    <property type="evidence" value="ECO:0007669"/>
    <property type="project" value="InterPro"/>
</dbReference>
<feature type="compositionally biased region" description="Basic residues" evidence="1">
    <location>
        <begin position="626"/>
        <end position="640"/>
    </location>
</feature>
<feature type="compositionally biased region" description="Basic and acidic residues" evidence="1">
    <location>
        <begin position="345"/>
        <end position="365"/>
    </location>
</feature>
<feature type="region of interest" description="Disordered" evidence="1">
    <location>
        <begin position="520"/>
        <end position="640"/>
    </location>
</feature>
<dbReference type="Gramene" id="GBG89436">
    <property type="protein sequence ID" value="GBG89436"/>
    <property type="gene ID" value="CBR_g49227"/>
</dbReference>
<dbReference type="SUPFAM" id="SSF53098">
    <property type="entry name" value="Ribonuclease H-like"/>
    <property type="match status" value="1"/>
</dbReference>
<dbReference type="AlphaFoldDB" id="A0A388M4G5"/>
<protein>
    <recommendedName>
        <fullName evidence="2">HAT C-terminal dimerisation domain-containing protein</fullName>
    </recommendedName>
</protein>
<feature type="domain" description="HAT C-terminal dimerisation" evidence="2">
    <location>
        <begin position="233"/>
        <end position="299"/>
    </location>
</feature>
<dbReference type="InterPro" id="IPR008906">
    <property type="entry name" value="HATC_C_dom"/>
</dbReference>
<dbReference type="STRING" id="69332.A0A388M4G5"/>
<keyword evidence="4" id="KW-1185">Reference proteome</keyword>
<reference evidence="3 4" key="1">
    <citation type="journal article" date="2018" name="Cell">
        <title>The Chara Genome: Secondary Complexity and Implications for Plant Terrestrialization.</title>
        <authorList>
            <person name="Nishiyama T."/>
            <person name="Sakayama H."/>
            <person name="Vries J.D."/>
            <person name="Buschmann H."/>
            <person name="Saint-Marcoux D."/>
            <person name="Ullrich K.K."/>
            <person name="Haas F.B."/>
            <person name="Vanderstraeten L."/>
            <person name="Becker D."/>
            <person name="Lang D."/>
            <person name="Vosolsobe S."/>
            <person name="Rombauts S."/>
            <person name="Wilhelmsson P.K.I."/>
            <person name="Janitza P."/>
            <person name="Kern R."/>
            <person name="Heyl A."/>
            <person name="Rumpler F."/>
            <person name="Villalobos L.I.A.C."/>
            <person name="Clay J.M."/>
            <person name="Skokan R."/>
            <person name="Toyoda A."/>
            <person name="Suzuki Y."/>
            <person name="Kagoshima H."/>
            <person name="Schijlen E."/>
            <person name="Tajeshwar N."/>
            <person name="Catarino B."/>
            <person name="Hetherington A.J."/>
            <person name="Saltykova A."/>
            <person name="Bonnot C."/>
            <person name="Breuninger H."/>
            <person name="Symeonidi A."/>
            <person name="Radhakrishnan G.V."/>
            <person name="Van Nieuwerburgh F."/>
            <person name="Deforce D."/>
            <person name="Chang C."/>
            <person name="Karol K.G."/>
            <person name="Hedrich R."/>
            <person name="Ulvskov P."/>
            <person name="Glockner G."/>
            <person name="Delwiche C.F."/>
            <person name="Petrasek J."/>
            <person name="Van de Peer Y."/>
            <person name="Friml J."/>
            <person name="Beilby M."/>
            <person name="Dolan L."/>
            <person name="Kohara Y."/>
            <person name="Sugano S."/>
            <person name="Fujiyama A."/>
            <person name="Delaux P.-M."/>
            <person name="Quint M."/>
            <person name="TheiBen G."/>
            <person name="Hagemann M."/>
            <person name="Harholt J."/>
            <person name="Dunand C."/>
            <person name="Zachgo S."/>
            <person name="Langdale J."/>
            <person name="Maumus F."/>
            <person name="Straeten D.V.D."/>
            <person name="Gould S.B."/>
            <person name="Rensing S.A."/>
        </authorList>
    </citation>
    <scope>NUCLEOTIDE SEQUENCE [LARGE SCALE GENOMIC DNA]</scope>
    <source>
        <strain evidence="3 4">S276</strain>
    </source>
</reference>
<organism evidence="3 4">
    <name type="scientific">Chara braunii</name>
    <name type="common">Braun's stonewort</name>
    <dbReference type="NCBI Taxonomy" id="69332"/>
    <lineage>
        <taxon>Eukaryota</taxon>
        <taxon>Viridiplantae</taxon>
        <taxon>Streptophyta</taxon>
        <taxon>Charophyceae</taxon>
        <taxon>Charales</taxon>
        <taxon>Characeae</taxon>
        <taxon>Chara</taxon>
    </lineage>
</organism>
<feature type="region of interest" description="Disordered" evidence="1">
    <location>
        <begin position="319"/>
        <end position="448"/>
    </location>
</feature>
<dbReference type="OrthoDB" id="4951847at2759"/>
<sequence length="640" mass="74380">MDPSLSVPQDKVRQDKLQREKPVWKYAEQGQEAGDKGRGEYCVRFRLCTQIWRGTCSRTVEHYLKPQKPCPLQTGEIMNELITSGGKVQSADKNMRYMLKNYRQLHGILEGGVVQTEIAQGECFGGGGGEAPGSNTRLSSLQQSTIRRWVDNDAQKKLDIAWAEAMFRVGIPFNFLNFETTKKLHEVGGEWKRPAHIEIWGDMNEFHYKPTRNGPKRNDTKTWDPTTKLDVDKKTPSEWWAAHGGDMPELQKIAIKVMGMWSTASPTERNWASMDFVHSKRRNKLSPESLAKLVYIHWNMQLLHVPKTKNSGFVDSWCDSVEPVPEPEENNGSKWPEDEDEKTEEELVREWRLTKTPKERVPKNLEDEDEDEDEELTGDNDLDNDLWKGKCGLSQDSSGTEEEVNDDSDFKLRPEPAVSGTTYVEKRQTGRQRREEPRPAVMEPGVWETAPHNPQFYVEFARLDTDVETLLQTRVDTNEEDVNRAKAMADREIELVNKHMMEEEARCAAIPTRREIERGLEQSREHQQQVNRSLEVVEDGEEEEEEEEEEHQAEQEEEAEGMVRRWSTKKRRKVRCKAGRKRKCGRKRRGMDWHSRRCSMARSIRPAKTIPIPQRQQSTHAGLCQRRFRNPRRRYRDSPQ</sequence>
<dbReference type="InterPro" id="IPR012337">
    <property type="entry name" value="RNaseH-like_sf"/>
</dbReference>
<feature type="compositionally biased region" description="Acidic residues" evidence="1">
    <location>
        <begin position="366"/>
        <end position="384"/>
    </location>
</feature>
<evidence type="ECO:0000313" key="4">
    <source>
        <dbReference type="Proteomes" id="UP000265515"/>
    </source>
</evidence>
<evidence type="ECO:0000259" key="2">
    <source>
        <dbReference type="Pfam" id="PF05699"/>
    </source>
</evidence>
<dbReference type="Pfam" id="PF05699">
    <property type="entry name" value="Dimer_Tnp_hAT"/>
    <property type="match status" value="1"/>
</dbReference>
<feature type="compositionally biased region" description="Acidic residues" evidence="1">
    <location>
        <begin position="536"/>
        <end position="560"/>
    </location>
</feature>
<feature type="compositionally biased region" description="Basic and acidic residues" evidence="1">
    <location>
        <begin position="10"/>
        <end position="21"/>
    </location>
</feature>
<dbReference type="EMBL" id="BFEA01000737">
    <property type="protein sequence ID" value="GBG89436.1"/>
    <property type="molecule type" value="Genomic_DNA"/>
</dbReference>
<evidence type="ECO:0000313" key="3">
    <source>
        <dbReference type="EMBL" id="GBG89436.1"/>
    </source>
</evidence>
<comment type="caution">
    <text evidence="3">The sequence shown here is derived from an EMBL/GenBank/DDBJ whole genome shotgun (WGS) entry which is preliminary data.</text>
</comment>
<evidence type="ECO:0000256" key="1">
    <source>
        <dbReference type="SAM" id="MobiDB-lite"/>
    </source>
</evidence>
<feature type="compositionally biased region" description="Basic and acidic residues" evidence="1">
    <location>
        <begin position="424"/>
        <end position="438"/>
    </location>
</feature>
<name>A0A388M4G5_CHABU</name>
<feature type="region of interest" description="Disordered" evidence="1">
    <location>
        <begin position="1"/>
        <end position="21"/>
    </location>
</feature>
<feature type="compositionally biased region" description="Basic residues" evidence="1">
    <location>
        <begin position="566"/>
        <end position="589"/>
    </location>
</feature>
<proteinExistence type="predicted"/>